<evidence type="ECO:0000313" key="2">
    <source>
        <dbReference type="EMBL" id="KIM23863.1"/>
    </source>
</evidence>
<evidence type="ECO:0000256" key="1">
    <source>
        <dbReference type="SAM" id="MobiDB-lite"/>
    </source>
</evidence>
<feature type="non-terminal residue" evidence="2">
    <location>
        <position position="1"/>
    </location>
</feature>
<feature type="region of interest" description="Disordered" evidence="1">
    <location>
        <begin position="15"/>
        <end position="89"/>
    </location>
</feature>
<proteinExistence type="predicted"/>
<keyword evidence="3" id="KW-1185">Reference proteome</keyword>
<dbReference type="EMBL" id="KN824331">
    <property type="protein sequence ID" value="KIM23863.1"/>
    <property type="molecule type" value="Genomic_DNA"/>
</dbReference>
<name>A0A0C2WBQ1_SERVB</name>
<sequence length="89" mass="9106">AWSRPLALYCKGKASAGGAEESYNHHSSAAISDPFSDEAPIVPGVHANEQQASGSHPSTDNCTSQASSSKGPAPPYQATNADDILHSAV</sequence>
<dbReference type="HOGENOM" id="CLU_2460902_0_0_1"/>
<dbReference type="AlphaFoldDB" id="A0A0C2WBQ1"/>
<reference evidence="3" key="2">
    <citation type="submission" date="2015-01" db="EMBL/GenBank/DDBJ databases">
        <title>Evolutionary Origins and Diversification of the Mycorrhizal Mutualists.</title>
        <authorList>
            <consortium name="DOE Joint Genome Institute"/>
            <consortium name="Mycorrhizal Genomics Consortium"/>
            <person name="Kohler A."/>
            <person name="Kuo A."/>
            <person name="Nagy L.G."/>
            <person name="Floudas D."/>
            <person name="Copeland A."/>
            <person name="Barry K.W."/>
            <person name="Cichocki N."/>
            <person name="Veneault-Fourrey C."/>
            <person name="LaButti K."/>
            <person name="Lindquist E.A."/>
            <person name="Lipzen A."/>
            <person name="Lundell T."/>
            <person name="Morin E."/>
            <person name="Murat C."/>
            <person name="Riley R."/>
            <person name="Ohm R."/>
            <person name="Sun H."/>
            <person name="Tunlid A."/>
            <person name="Henrissat B."/>
            <person name="Grigoriev I.V."/>
            <person name="Hibbett D.S."/>
            <person name="Martin F."/>
        </authorList>
    </citation>
    <scope>NUCLEOTIDE SEQUENCE [LARGE SCALE GENOMIC DNA]</scope>
    <source>
        <strain evidence="3">MAFF 305830</strain>
    </source>
</reference>
<protein>
    <submittedName>
        <fullName evidence="2">Uncharacterized protein</fullName>
    </submittedName>
</protein>
<accession>A0A0C2WBQ1</accession>
<feature type="compositionally biased region" description="Polar residues" evidence="1">
    <location>
        <begin position="48"/>
        <end position="70"/>
    </location>
</feature>
<organism evidence="2 3">
    <name type="scientific">Serendipita vermifera MAFF 305830</name>
    <dbReference type="NCBI Taxonomy" id="933852"/>
    <lineage>
        <taxon>Eukaryota</taxon>
        <taxon>Fungi</taxon>
        <taxon>Dikarya</taxon>
        <taxon>Basidiomycota</taxon>
        <taxon>Agaricomycotina</taxon>
        <taxon>Agaricomycetes</taxon>
        <taxon>Sebacinales</taxon>
        <taxon>Serendipitaceae</taxon>
        <taxon>Serendipita</taxon>
    </lineage>
</organism>
<dbReference type="Proteomes" id="UP000054097">
    <property type="component" value="Unassembled WGS sequence"/>
</dbReference>
<evidence type="ECO:0000313" key="3">
    <source>
        <dbReference type="Proteomes" id="UP000054097"/>
    </source>
</evidence>
<gene>
    <name evidence="2" type="ORF">M408DRAFT_27569</name>
</gene>
<reference evidence="2 3" key="1">
    <citation type="submission" date="2014-04" db="EMBL/GenBank/DDBJ databases">
        <authorList>
            <consortium name="DOE Joint Genome Institute"/>
            <person name="Kuo A."/>
            <person name="Zuccaro A."/>
            <person name="Kohler A."/>
            <person name="Nagy L.G."/>
            <person name="Floudas D."/>
            <person name="Copeland A."/>
            <person name="Barry K.W."/>
            <person name="Cichocki N."/>
            <person name="Veneault-Fourrey C."/>
            <person name="LaButti K."/>
            <person name="Lindquist E.A."/>
            <person name="Lipzen A."/>
            <person name="Lundell T."/>
            <person name="Morin E."/>
            <person name="Murat C."/>
            <person name="Sun H."/>
            <person name="Tunlid A."/>
            <person name="Henrissat B."/>
            <person name="Grigoriev I.V."/>
            <person name="Hibbett D.S."/>
            <person name="Martin F."/>
            <person name="Nordberg H.P."/>
            <person name="Cantor M.N."/>
            <person name="Hua S.X."/>
        </authorList>
    </citation>
    <scope>NUCLEOTIDE SEQUENCE [LARGE SCALE GENOMIC DNA]</scope>
    <source>
        <strain evidence="2 3">MAFF 305830</strain>
    </source>
</reference>